<proteinExistence type="predicted"/>
<reference evidence="1" key="1">
    <citation type="submission" date="2021-05" db="EMBL/GenBank/DDBJ databases">
        <authorList>
            <person name="Pan Q."/>
            <person name="Jouanno E."/>
            <person name="Zahm M."/>
            <person name="Klopp C."/>
            <person name="Cabau C."/>
            <person name="Louis A."/>
            <person name="Berthelot C."/>
            <person name="Parey E."/>
            <person name="Roest Crollius H."/>
            <person name="Montfort J."/>
            <person name="Robinson-Rechavi M."/>
            <person name="Bouchez O."/>
            <person name="Lampietro C."/>
            <person name="Lopez Roques C."/>
            <person name="Donnadieu C."/>
            <person name="Postlethwait J."/>
            <person name="Bobe J."/>
            <person name="Dillon D."/>
            <person name="Chandos A."/>
            <person name="von Hippel F."/>
            <person name="Guiguen Y."/>
        </authorList>
    </citation>
    <scope>NUCLEOTIDE SEQUENCE</scope>
    <source>
        <strain evidence="1">YG-Jan2019</strain>
    </source>
</reference>
<evidence type="ECO:0000313" key="1">
    <source>
        <dbReference type="EMBL" id="KAJ7992111.1"/>
    </source>
</evidence>
<protein>
    <submittedName>
        <fullName evidence="1">Uncharacterized protein</fullName>
    </submittedName>
</protein>
<organism evidence="1 2">
    <name type="scientific">Dallia pectoralis</name>
    <name type="common">Alaska blackfish</name>
    <dbReference type="NCBI Taxonomy" id="75939"/>
    <lineage>
        <taxon>Eukaryota</taxon>
        <taxon>Metazoa</taxon>
        <taxon>Chordata</taxon>
        <taxon>Craniata</taxon>
        <taxon>Vertebrata</taxon>
        <taxon>Euteleostomi</taxon>
        <taxon>Actinopterygii</taxon>
        <taxon>Neopterygii</taxon>
        <taxon>Teleostei</taxon>
        <taxon>Protacanthopterygii</taxon>
        <taxon>Esociformes</taxon>
        <taxon>Umbridae</taxon>
        <taxon>Dallia</taxon>
    </lineage>
</organism>
<sequence>MVAFVGAVICIIAAVHTGSPASAPQQPAGVNQSLPRDSGVLRAFTEDTAARAGPLGALHGSDAPDRFAEAPTFFHVPNSPDSHGRRQVSRLICTPVPVGECDPKNVQQQAEEPSLYAGEDWGDLRATAKDLRQTLLQQKDQISTDQRTIRELSGKLAECESGVEGRSGPLGSLGSRSSTAAQRLSKRAVDELEQVIVQLKERIEKLESDNEPLSIPHNQTGGAAATGSREAGSGGDAPLGRGGPMPSHPLPMPGAHTGAVPGHAAWQRIDDLEGQLQRRLELLKKERKALRLESQRHKEDIDQGINSLHHRIAGLEEGLSETSYPDQDYKLSLPARTNYMYAVLRQAVPELRAFTACLWLRPTGFGLGTPFSYSVAEQPNELVFIQGRHTPVELLINDKVAQLPLNVSRGSWHHICVTWSQRGGVWQAFQGGRRTGQGQGLAAWHNVRPGGVLVLGQEQDTLGGRFDSAQALVGEMSQWNLWERVLTSKEVSSLASCSRHIPKPLGAVATWADRNVEVFGGASKVPGGPCTAKSTRADTPQ</sequence>
<comment type="caution">
    <text evidence="1">The sequence shown here is derived from an EMBL/GenBank/DDBJ whole genome shotgun (WGS) entry which is preliminary data.</text>
</comment>
<dbReference type="EMBL" id="CM055752">
    <property type="protein sequence ID" value="KAJ7992111.1"/>
    <property type="molecule type" value="Genomic_DNA"/>
</dbReference>
<keyword evidence="2" id="KW-1185">Reference proteome</keyword>
<evidence type="ECO:0000313" key="2">
    <source>
        <dbReference type="Proteomes" id="UP001157502"/>
    </source>
</evidence>
<name>A0ACC2FL94_DALPE</name>
<accession>A0ACC2FL94</accession>
<dbReference type="Proteomes" id="UP001157502">
    <property type="component" value="Chromosome 25"/>
</dbReference>
<gene>
    <name evidence="1" type="ORF">DPEC_G00275160</name>
</gene>